<feature type="region of interest" description="Disordered" evidence="1">
    <location>
        <begin position="1"/>
        <end position="25"/>
    </location>
</feature>
<feature type="non-terminal residue" evidence="2">
    <location>
        <position position="25"/>
    </location>
</feature>
<dbReference type="Proteomes" id="UP001165065">
    <property type="component" value="Unassembled WGS sequence"/>
</dbReference>
<name>A0A9W7L6P4_9STRA</name>
<dbReference type="EMBL" id="BRYA01000064">
    <property type="protein sequence ID" value="GMI36238.1"/>
    <property type="molecule type" value="Genomic_DNA"/>
</dbReference>
<evidence type="ECO:0000313" key="3">
    <source>
        <dbReference type="Proteomes" id="UP001165065"/>
    </source>
</evidence>
<evidence type="ECO:0000256" key="1">
    <source>
        <dbReference type="SAM" id="MobiDB-lite"/>
    </source>
</evidence>
<sequence length="25" mass="2723">MSDNDEERMQFMALTGASSDDVATT</sequence>
<protein>
    <submittedName>
        <fullName evidence="2">Uncharacterized protein</fullName>
    </submittedName>
</protein>
<accession>A0A9W7L6P4</accession>
<gene>
    <name evidence="2" type="ORF">TrCOL_g11462</name>
</gene>
<dbReference type="AlphaFoldDB" id="A0A9W7L6P4"/>
<organism evidence="2 3">
    <name type="scientific">Triparma columacea</name>
    <dbReference type="NCBI Taxonomy" id="722753"/>
    <lineage>
        <taxon>Eukaryota</taxon>
        <taxon>Sar</taxon>
        <taxon>Stramenopiles</taxon>
        <taxon>Ochrophyta</taxon>
        <taxon>Bolidophyceae</taxon>
        <taxon>Parmales</taxon>
        <taxon>Triparmaceae</taxon>
        <taxon>Triparma</taxon>
    </lineage>
</organism>
<keyword evidence="3" id="KW-1185">Reference proteome</keyword>
<evidence type="ECO:0000313" key="2">
    <source>
        <dbReference type="EMBL" id="GMI36238.1"/>
    </source>
</evidence>
<feature type="compositionally biased region" description="Polar residues" evidence="1">
    <location>
        <begin position="16"/>
        <end position="25"/>
    </location>
</feature>
<comment type="caution">
    <text evidence="2">The sequence shown here is derived from an EMBL/GenBank/DDBJ whole genome shotgun (WGS) entry which is preliminary data.</text>
</comment>
<reference evidence="3" key="1">
    <citation type="journal article" date="2023" name="Commun. Biol.">
        <title>Genome analysis of Parmales, the sister group of diatoms, reveals the evolutionary specialization of diatoms from phago-mixotrophs to photoautotrophs.</title>
        <authorList>
            <person name="Ban H."/>
            <person name="Sato S."/>
            <person name="Yoshikawa S."/>
            <person name="Yamada K."/>
            <person name="Nakamura Y."/>
            <person name="Ichinomiya M."/>
            <person name="Sato N."/>
            <person name="Blanc-Mathieu R."/>
            <person name="Endo H."/>
            <person name="Kuwata A."/>
            <person name="Ogata H."/>
        </authorList>
    </citation>
    <scope>NUCLEOTIDE SEQUENCE [LARGE SCALE GENOMIC DNA]</scope>
</reference>
<proteinExistence type="predicted"/>